<dbReference type="InterPro" id="IPR011051">
    <property type="entry name" value="RmlC_Cupin_sf"/>
</dbReference>
<evidence type="ECO:0000259" key="1">
    <source>
        <dbReference type="Pfam" id="PF07883"/>
    </source>
</evidence>
<dbReference type="RefSeq" id="WP_154740554.1">
    <property type="nucleotide sequence ID" value="NZ_WMBQ01000002.1"/>
</dbReference>
<name>A0A6I3KTT4_9HYPH</name>
<dbReference type="PANTHER" id="PTHR43346">
    <property type="entry name" value="LIGAND BINDING DOMAIN PROTEIN, PUTATIVE (AFU_ORTHOLOGUE AFUA_6G14370)-RELATED"/>
    <property type="match status" value="1"/>
</dbReference>
<comment type="caution">
    <text evidence="2">The sequence shown here is derived from an EMBL/GenBank/DDBJ whole genome shotgun (WGS) entry which is preliminary data.</text>
</comment>
<dbReference type="InterPro" id="IPR013096">
    <property type="entry name" value="Cupin_2"/>
</dbReference>
<keyword evidence="3" id="KW-1185">Reference proteome</keyword>
<proteinExistence type="predicted"/>
<evidence type="ECO:0000313" key="2">
    <source>
        <dbReference type="EMBL" id="MTD96091.1"/>
    </source>
</evidence>
<dbReference type="Proteomes" id="UP000440694">
    <property type="component" value="Unassembled WGS sequence"/>
</dbReference>
<dbReference type="Gene3D" id="2.60.120.10">
    <property type="entry name" value="Jelly Rolls"/>
    <property type="match status" value="1"/>
</dbReference>
<dbReference type="PANTHER" id="PTHR43346:SF1">
    <property type="entry name" value="QUERCETIN 2,3-DIOXYGENASE-RELATED"/>
    <property type="match status" value="1"/>
</dbReference>
<sequence>MNDRRSMGSFDIAEIAASLPEHATTLLVDRYLTDRPSASARVFRVYRPTPPHYHAQCDEYLYVFSGRGTFWMGEASTKAEFGPGELLHFERGTVHALPDILEEPLVFLSIDTPRRDPKDVIFVDPKDGTPESFIQQSGGY</sequence>
<protein>
    <submittedName>
        <fullName evidence="2">Cupin domain-containing protein</fullName>
    </submittedName>
</protein>
<dbReference type="Pfam" id="PF07883">
    <property type="entry name" value="Cupin_2"/>
    <property type="match status" value="1"/>
</dbReference>
<evidence type="ECO:0000313" key="3">
    <source>
        <dbReference type="Proteomes" id="UP000440694"/>
    </source>
</evidence>
<reference evidence="2 3" key="1">
    <citation type="submission" date="2019-11" db="EMBL/GenBank/DDBJ databases">
        <title>Identification of a novel strain.</title>
        <authorList>
            <person name="Xu Q."/>
            <person name="Wang G."/>
        </authorList>
    </citation>
    <scope>NUCLEOTIDE SEQUENCE [LARGE SCALE GENOMIC DNA]</scope>
    <source>
        <strain evidence="3">xq</strain>
    </source>
</reference>
<dbReference type="InterPro" id="IPR052538">
    <property type="entry name" value="Flavonoid_dioxygenase-like"/>
</dbReference>
<feature type="domain" description="Cupin type-2" evidence="1">
    <location>
        <begin position="49"/>
        <end position="110"/>
    </location>
</feature>
<dbReference type="AlphaFoldDB" id="A0A6I3KTT4"/>
<accession>A0A6I3KTT4</accession>
<dbReference type="InterPro" id="IPR014710">
    <property type="entry name" value="RmlC-like_jellyroll"/>
</dbReference>
<dbReference type="SUPFAM" id="SSF51182">
    <property type="entry name" value="RmlC-like cupins"/>
    <property type="match status" value="1"/>
</dbReference>
<gene>
    <name evidence="2" type="ORF">GIW81_17265</name>
</gene>
<organism evidence="2 3">
    <name type="scientific">Hyphomicrobium album</name>
    <dbReference type="NCBI Taxonomy" id="2665159"/>
    <lineage>
        <taxon>Bacteria</taxon>
        <taxon>Pseudomonadati</taxon>
        <taxon>Pseudomonadota</taxon>
        <taxon>Alphaproteobacteria</taxon>
        <taxon>Hyphomicrobiales</taxon>
        <taxon>Hyphomicrobiaceae</taxon>
        <taxon>Hyphomicrobium</taxon>
    </lineage>
</organism>
<dbReference type="EMBL" id="WMBQ01000002">
    <property type="protein sequence ID" value="MTD96091.1"/>
    <property type="molecule type" value="Genomic_DNA"/>
</dbReference>
<dbReference type="CDD" id="cd02208">
    <property type="entry name" value="cupin_RmlC-like"/>
    <property type="match status" value="1"/>
</dbReference>